<feature type="region of interest" description="Disordered" evidence="1">
    <location>
        <begin position="349"/>
        <end position="431"/>
    </location>
</feature>
<keyword evidence="4" id="KW-1185">Reference proteome</keyword>
<keyword evidence="2" id="KW-0472">Membrane</keyword>
<proteinExistence type="predicted"/>
<feature type="compositionally biased region" description="Polar residues" evidence="1">
    <location>
        <begin position="124"/>
        <end position="137"/>
    </location>
</feature>
<feature type="compositionally biased region" description="Low complexity" evidence="1">
    <location>
        <begin position="361"/>
        <end position="376"/>
    </location>
</feature>
<feature type="transmembrane region" description="Helical" evidence="2">
    <location>
        <begin position="766"/>
        <end position="785"/>
    </location>
</feature>
<feature type="compositionally biased region" description="Polar residues" evidence="1">
    <location>
        <begin position="408"/>
        <end position="418"/>
    </location>
</feature>
<dbReference type="Proteomes" id="UP000559027">
    <property type="component" value="Unassembled WGS sequence"/>
</dbReference>
<name>A0A8H5D409_9AGAR</name>
<feature type="transmembrane region" description="Helical" evidence="2">
    <location>
        <begin position="806"/>
        <end position="825"/>
    </location>
</feature>
<dbReference type="AlphaFoldDB" id="A0A8H5D409"/>
<evidence type="ECO:0000313" key="3">
    <source>
        <dbReference type="EMBL" id="KAF5352719.1"/>
    </source>
</evidence>
<feature type="compositionally biased region" description="Basic and acidic residues" evidence="1">
    <location>
        <begin position="70"/>
        <end position="84"/>
    </location>
</feature>
<keyword evidence="2" id="KW-0812">Transmembrane</keyword>
<feature type="region of interest" description="Disordered" evidence="1">
    <location>
        <begin position="302"/>
        <end position="328"/>
    </location>
</feature>
<feature type="region of interest" description="Disordered" evidence="1">
    <location>
        <begin position="452"/>
        <end position="479"/>
    </location>
</feature>
<keyword evidence="2" id="KW-1133">Transmembrane helix</keyword>
<comment type="caution">
    <text evidence="3">The sequence shown here is derived from an EMBL/GenBank/DDBJ whole genome shotgun (WGS) entry which is preliminary data.</text>
</comment>
<reference evidence="3 4" key="1">
    <citation type="journal article" date="2020" name="ISME J.">
        <title>Uncovering the hidden diversity of litter-decomposition mechanisms in mushroom-forming fungi.</title>
        <authorList>
            <person name="Floudas D."/>
            <person name="Bentzer J."/>
            <person name="Ahren D."/>
            <person name="Johansson T."/>
            <person name="Persson P."/>
            <person name="Tunlid A."/>
        </authorList>
    </citation>
    <scope>NUCLEOTIDE SEQUENCE [LARGE SCALE GENOMIC DNA]</scope>
    <source>
        <strain evidence="3 4">CBS 146.42</strain>
    </source>
</reference>
<dbReference type="OrthoDB" id="3190515at2759"/>
<feature type="compositionally biased region" description="Basic and acidic residues" evidence="1">
    <location>
        <begin position="349"/>
        <end position="360"/>
    </location>
</feature>
<organism evidence="3 4">
    <name type="scientific">Leucocoprinus leucothites</name>
    <dbReference type="NCBI Taxonomy" id="201217"/>
    <lineage>
        <taxon>Eukaryota</taxon>
        <taxon>Fungi</taxon>
        <taxon>Dikarya</taxon>
        <taxon>Basidiomycota</taxon>
        <taxon>Agaricomycotina</taxon>
        <taxon>Agaricomycetes</taxon>
        <taxon>Agaricomycetidae</taxon>
        <taxon>Agaricales</taxon>
        <taxon>Agaricineae</taxon>
        <taxon>Agaricaceae</taxon>
        <taxon>Leucocoprinus</taxon>
    </lineage>
</organism>
<feature type="compositionally biased region" description="Polar residues" evidence="1">
    <location>
        <begin position="91"/>
        <end position="100"/>
    </location>
</feature>
<accession>A0A8H5D409</accession>
<evidence type="ECO:0000256" key="1">
    <source>
        <dbReference type="SAM" id="MobiDB-lite"/>
    </source>
</evidence>
<dbReference type="EMBL" id="JAACJO010000011">
    <property type="protein sequence ID" value="KAF5352719.1"/>
    <property type="molecule type" value="Genomic_DNA"/>
</dbReference>
<sequence length="852" mass="97484">MNRYLRTFEPCPSWMLEFMKRVRSLTSMTFPTKASICIERGVAHYLTLEYPDPRILQDVQRALKVKAKREAKMKATQTDSEHHHSPFAYVPSSSKQSKSPNGPPYPRLASPTPSPFSSSFRKASASTGSDVDFSPSTRRPPMQAPQHPVPSSLDNGLTLDWGSSALDEDKNDRRWSLSTRRKGKMPPLELMQDQQEKNYRERLSKLRASASSQTLRKAAMTSDQLQRRYSVFQDTQNNLVPLNLAAASRWYGSQDEMMRQEFEKAEPLTWLKHLPRRTQTLSRWHLSAWIIEEFVAAQSGYRQPQLPPQPHHMQPIPEDQSIQDLSRPLSREHSLERVYLLADKLRPPRDSFEVESRRSADSVLSSIVSGSSNPVTSPIPSVQQHSRPRAKTPSRPEYVGSGGEESTKSPVAANTSPEQHSRRTPLSPDSMNMRKKALTNLSDNIPKLVLPASDAEEGGQEPDKRLAPSPSLKSRSNIDLPVRSQRFMSSPLPRYPPMTEPQFEDPQEEIENEELLRGEYEQKAALLRDTQQHNQRIRQLLNRISTSVKEYDTVQRNAMSVLGKKQQILPKELVESFGHDPAAVTGVTRRLRGWRAVEDIHQRLVKQRQIFSAFITLESHRTTDHGSILDEKVSSLVQNLSVLEGRKEDLAKRTKEVQSLLQSVQKSYKDVKIDYDRAVPLTSALYPELSKAVALEESYKDQYQQIWEFGMDALTLLLDTVTPFWRNYGKTIGEDIRDFLIIPLYRNEFTGEAKRYPINALPRRSFHHWLGLGVVFLSSILWTFFQARVALSSTMHSKLRWIPFEGMRYTALPFFWVGILIQWSAVLVECGIVFMEMGVIAWWLGWSINLLT</sequence>
<evidence type="ECO:0000256" key="2">
    <source>
        <dbReference type="SAM" id="Phobius"/>
    </source>
</evidence>
<evidence type="ECO:0000313" key="4">
    <source>
        <dbReference type="Proteomes" id="UP000559027"/>
    </source>
</evidence>
<gene>
    <name evidence="3" type="ORF">D9756_006000</name>
</gene>
<feature type="region of interest" description="Disordered" evidence="1">
    <location>
        <begin position="70"/>
        <end position="165"/>
    </location>
</feature>
<protein>
    <submittedName>
        <fullName evidence="3">Uncharacterized protein</fullName>
    </submittedName>
</protein>